<dbReference type="InterPro" id="IPR004843">
    <property type="entry name" value="Calcineurin-like_PHP"/>
</dbReference>
<feature type="domain" description="Calcineurin-like phosphoesterase" evidence="1">
    <location>
        <begin position="57"/>
        <end position="268"/>
    </location>
</feature>
<reference evidence="2" key="1">
    <citation type="submission" date="2022-07" db="EMBL/GenBank/DDBJ databases">
        <authorList>
            <person name="Macas J."/>
            <person name="Novak P."/>
            <person name="Neumann P."/>
        </authorList>
    </citation>
    <scope>NUCLEOTIDE SEQUENCE</scope>
</reference>
<name>A0AAV0GC34_9ASTE</name>
<dbReference type="PANTHER" id="PTHR35769:SF2">
    <property type="entry name" value="CALCINEURIN-LIKE METALLO-PHOSPHOESTERASE SUPERFAMILY PROTEIN"/>
    <property type="match status" value="1"/>
</dbReference>
<dbReference type="PANTHER" id="PTHR35769">
    <property type="entry name" value="CALCINEURIN-LIKE METALLO-PHOSPHOESTERASE SUPERFAMILY PROTEIN"/>
    <property type="match status" value="1"/>
</dbReference>
<evidence type="ECO:0000313" key="2">
    <source>
        <dbReference type="EMBL" id="CAH9145533.1"/>
    </source>
</evidence>
<evidence type="ECO:0000259" key="1">
    <source>
        <dbReference type="Pfam" id="PF00149"/>
    </source>
</evidence>
<evidence type="ECO:0000313" key="3">
    <source>
        <dbReference type="Proteomes" id="UP001152523"/>
    </source>
</evidence>
<gene>
    <name evidence="2" type="ORF">CEPIT_LOCUS42289</name>
</gene>
<dbReference type="NCBIfam" id="TIGR04168">
    <property type="entry name" value="TIGR04168 family protein"/>
    <property type="match status" value="1"/>
</dbReference>
<accession>A0AAV0GC34</accession>
<protein>
    <recommendedName>
        <fullName evidence="1">Calcineurin-like phosphoesterase domain-containing protein</fullName>
    </recommendedName>
</protein>
<dbReference type="SUPFAM" id="SSF56300">
    <property type="entry name" value="Metallo-dependent phosphatases"/>
    <property type="match status" value="1"/>
</dbReference>
<dbReference type="GO" id="GO:0016787">
    <property type="term" value="F:hydrolase activity"/>
    <property type="evidence" value="ECO:0007669"/>
    <property type="project" value="InterPro"/>
</dbReference>
<sequence length="350" mass="38390">MLRFVKGSTILMRQLHGINCLKIGISPAQPLKTASNSPAAMEAETPCLSPSSVLSSFRIVIVGDIHEDWESAHDFQALQQLQPNLVLFTGDFGNENVELVRAIAAGINIPKAAILGNHDSWSTSKFTKKTKDGVQLQLECFGEQHVGYAHLDFPAFQLRVVGGRPFSCGGDQLFRKKLITARYGVHNMEESAQKIHKAAIGTPNEHSIIFLAHNGPSGLGSNIDDICGRDWECEGGDHGDPDLAQAISLVKETTNHHVPLVVFGHMHSELAKGGFRKMIHIDADNTMYLNAAIVPRVKHPDNGGSIRAFTVVEFEDRKITKVAETWVSVIEEKTSLHEERLMFSSNSAVI</sequence>
<dbReference type="InterPro" id="IPR027629">
    <property type="entry name" value="DevT-like"/>
</dbReference>
<dbReference type="CDD" id="cd07397">
    <property type="entry name" value="MPP_NostocDevT-like"/>
    <property type="match status" value="1"/>
</dbReference>
<dbReference type="Proteomes" id="UP001152523">
    <property type="component" value="Unassembled WGS sequence"/>
</dbReference>
<dbReference type="Gene3D" id="3.60.21.10">
    <property type="match status" value="1"/>
</dbReference>
<keyword evidence="3" id="KW-1185">Reference proteome</keyword>
<dbReference type="EMBL" id="CAMAPF010001079">
    <property type="protein sequence ID" value="CAH9145533.1"/>
    <property type="molecule type" value="Genomic_DNA"/>
</dbReference>
<proteinExistence type="predicted"/>
<dbReference type="InterPro" id="IPR029052">
    <property type="entry name" value="Metallo-depent_PP-like"/>
</dbReference>
<organism evidence="2 3">
    <name type="scientific">Cuscuta epithymum</name>
    <dbReference type="NCBI Taxonomy" id="186058"/>
    <lineage>
        <taxon>Eukaryota</taxon>
        <taxon>Viridiplantae</taxon>
        <taxon>Streptophyta</taxon>
        <taxon>Embryophyta</taxon>
        <taxon>Tracheophyta</taxon>
        <taxon>Spermatophyta</taxon>
        <taxon>Magnoliopsida</taxon>
        <taxon>eudicotyledons</taxon>
        <taxon>Gunneridae</taxon>
        <taxon>Pentapetalae</taxon>
        <taxon>asterids</taxon>
        <taxon>lamiids</taxon>
        <taxon>Solanales</taxon>
        <taxon>Convolvulaceae</taxon>
        <taxon>Cuscuteae</taxon>
        <taxon>Cuscuta</taxon>
        <taxon>Cuscuta subgen. Cuscuta</taxon>
    </lineage>
</organism>
<dbReference type="Pfam" id="PF00149">
    <property type="entry name" value="Metallophos"/>
    <property type="match status" value="1"/>
</dbReference>
<comment type="caution">
    <text evidence="2">The sequence shown here is derived from an EMBL/GenBank/DDBJ whole genome shotgun (WGS) entry which is preliminary data.</text>
</comment>
<dbReference type="AlphaFoldDB" id="A0AAV0GC34"/>